<name>A0A5C3PB72_9APHY</name>
<accession>A0A5C3PB72</accession>
<dbReference type="InParanoid" id="A0A5C3PB72"/>
<protein>
    <submittedName>
        <fullName evidence="1">Uncharacterized protein</fullName>
    </submittedName>
</protein>
<feature type="non-terminal residue" evidence="1">
    <location>
        <position position="159"/>
    </location>
</feature>
<keyword evidence="2" id="KW-1185">Reference proteome</keyword>
<proteinExistence type="predicted"/>
<dbReference type="Proteomes" id="UP000308197">
    <property type="component" value="Unassembled WGS sequence"/>
</dbReference>
<dbReference type="EMBL" id="ML211173">
    <property type="protein sequence ID" value="TFK86995.1"/>
    <property type="molecule type" value="Genomic_DNA"/>
</dbReference>
<evidence type="ECO:0000313" key="1">
    <source>
        <dbReference type="EMBL" id="TFK86995.1"/>
    </source>
</evidence>
<gene>
    <name evidence="1" type="ORF">K466DRAFT_452867</name>
</gene>
<evidence type="ECO:0000313" key="2">
    <source>
        <dbReference type="Proteomes" id="UP000308197"/>
    </source>
</evidence>
<dbReference type="AlphaFoldDB" id="A0A5C3PB72"/>
<organism evidence="1 2">
    <name type="scientific">Polyporus arcularius HHB13444</name>
    <dbReference type="NCBI Taxonomy" id="1314778"/>
    <lineage>
        <taxon>Eukaryota</taxon>
        <taxon>Fungi</taxon>
        <taxon>Dikarya</taxon>
        <taxon>Basidiomycota</taxon>
        <taxon>Agaricomycotina</taxon>
        <taxon>Agaricomycetes</taxon>
        <taxon>Polyporales</taxon>
        <taxon>Polyporaceae</taxon>
        <taxon>Polyporus</taxon>
    </lineage>
</organism>
<reference evidence="1 2" key="1">
    <citation type="journal article" date="2019" name="Nat. Ecol. Evol.">
        <title>Megaphylogeny resolves global patterns of mushroom evolution.</title>
        <authorList>
            <person name="Varga T."/>
            <person name="Krizsan K."/>
            <person name="Foldi C."/>
            <person name="Dima B."/>
            <person name="Sanchez-Garcia M."/>
            <person name="Sanchez-Ramirez S."/>
            <person name="Szollosi G.J."/>
            <person name="Szarkandi J.G."/>
            <person name="Papp V."/>
            <person name="Albert L."/>
            <person name="Andreopoulos W."/>
            <person name="Angelini C."/>
            <person name="Antonin V."/>
            <person name="Barry K.W."/>
            <person name="Bougher N.L."/>
            <person name="Buchanan P."/>
            <person name="Buyck B."/>
            <person name="Bense V."/>
            <person name="Catcheside P."/>
            <person name="Chovatia M."/>
            <person name="Cooper J."/>
            <person name="Damon W."/>
            <person name="Desjardin D."/>
            <person name="Finy P."/>
            <person name="Geml J."/>
            <person name="Haridas S."/>
            <person name="Hughes K."/>
            <person name="Justo A."/>
            <person name="Karasinski D."/>
            <person name="Kautmanova I."/>
            <person name="Kiss B."/>
            <person name="Kocsube S."/>
            <person name="Kotiranta H."/>
            <person name="LaButti K.M."/>
            <person name="Lechner B.E."/>
            <person name="Liimatainen K."/>
            <person name="Lipzen A."/>
            <person name="Lukacs Z."/>
            <person name="Mihaltcheva S."/>
            <person name="Morgado L.N."/>
            <person name="Niskanen T."/>
            <person name="Noordeloos M.E."/>
            <person name="Ohm R.A."/>
            <person name="Ortiz-Santana B."/>
            <person name="Ovrebo C."/>
            <person name="Racz N."/>
            <person name="Riley R."/>
            <person name="Savchenko A."/>
            <person name="Shiryaev A."/>
            <person name="Soop K."/>
            <person name="Spirin V."/>
            <person name="Szebenyi C."/>
            <person name="Tomsovsky M."/>
            <person name="Tulloss R.E."/>
            <person name="Uehling J."/>
            <person name="Grigoriev I.V."/>
            <person name="Vagvolgyi C."/>
            <person name="Papp T."/>
            <person name="Martin F.M."/>
            <person name="Miettinen O."/>
            <person name="Hibbett D.S."/>
            <person name="Nagy L.G."/>
        </authorList>
    </citation>
    <scope>NUCLEOTIDE SEQUENCE [LARGE SCALE GENOMIC DNA]</scope>
    <source>
        <strain evidence="1 2">HHB13444</strain>
    </source>
</reference>
<sequence length="159" mass="17993">MLRLTDSVISGSASLNFLRRDTAVNWDAQDLDIYTPFTSALRLLLYLVVVEGYNVDAINRPSYHSDSKGFHRVYHLSKNGRSIDVIQSVTPSALHPLPFFWGSHVVTFLGADMYCLPYPRLTLQSKGVLNPIALIALEYPPPRTIDCIAKYQLRGYTFR</sequence>